<dbReference type="Pfam" id="PF00096">
    <property type="entry name" value="zf-C2H2"/>
    <property type="match status" value="3"/>
</dbReference>
<dbReference type="GO" id="GO:0008270">
    <property type="term" value="F:zinc ion binding"/>
    <property type="evidence" value="ECO:0007669"/>
    <property type="project" value="UniProtKB-KW"/>
</dbReference>
<proteinExistence type="inferred from homology"/>
<dbReference type="GO" id="GO:0000978">
    <property type="term" value="F:RNA polymerase II cis-regulatory region sequence-specific DNA binding"/>
    <property type="evidence" value="ECO:0007669"/>
    <property type="project" value="TreeGrafter"/>
</dbReference>
<name>A0A8C6WQ29_9GOBI</name>
<evidence type="ECO:0000256" key="4">
    <source>
        <dbReference type="ARBA" id="ARBA00022737"/>
    </source>
</evidence>
<evidence type="ECO:0000256" key="1">
    <source>
        <dbReference type="ARBA" id="ARBA00004123"/>
    </source>
</evidence>
<keyword evidence="7" id="KW-0238">DNA-binding</keyword>
<sequence>SQDTKVSTQNKSVPETSAPVNNGETSRADGGEEKKKHRCRVCSKTFKTKKDLKIHTRVHTGEKPFKCSTCDKTFTQSCNLNTHRRTHTGDKPYSCSVCNKTFARKGTLDRHRRTHTGDKPYSCSVCNKTFTQKVLSIDIEEHTQERNRIVVQSVRKHLPINMMLQCTLLHLCRSGPASWGPWHCLYYGFCRQLCLTHIWG</sequence>
<feature type="region of interest" description="Disordered" evidence="10">
    <location>
        <begin position="1"/>
        <end position="33"/>
    </location>
</feature>
<dbReference type="PROSITE" id="PS50157">
    <property type="entry name" value="ZINC_FINGER_C2H2_2"/>
    <property type="match status" value="3"/>
</dbReference>
<evidence type="ECO:0000259" key="11">
    <source>
        <dbReference type="PROSITE" id="PS50157"/>
    </source>
</evidence>
<keyword evidence="5 9" id="KW-0863">Zinc-finger</keyword>
<dbReference type="FunFam" id="3.30.160.60:FF:000446">
    <property type="entry name" value="Zinc finger protein"/>
    <property type="match status" value="1"/>
</dbReference>
<dbReference type="GO" id="GO:0005634">
    <property type="term" value="C:nucleus"/>
    <property type="evidence" value="ECO:0007669"/>
    <property type="project" value="UniProtKB-SubCell"/>
</dbReference>
<dbReference type="AlphaFoldDB" id="A0A8C6WQ29"/>
<evidence type="ECO:0000256" key="8">
    <source>
        <dbReference type="ARBA" id="ARBA00023242"/>
    </source>
</evidence>
<feature type="domain" description="C2H2-type" evidence="11">
    <location>
        <begin position="65"/>
        <end position="92"/>
    </location>
</feature>
<keyword evidence="6" id="KW-0862">Zinc</keyword>
<reference evidence="12" key="2">
    <citation type="submission" date="2025-09" db="UniProtKB">
        <authorList>
            <consortium name="Ensembl"/>
        </authorList>
    </citation>
    <scope>IDENTIFICATION</scope>
</reference>
<feature type="domain" description="C2H2-type" evidence="11">
    <location>
        <begin position="37"/>
        <end position="64"/>
    </location>
</feature>
<dbReference type="SMART" id="SM00355">
    <property type="entry name" value="ZnF_C2H2"/>
    <property type="match status" value="4"/>
</dbReference>
<dbReference type="PANTHER" id="PTHR23235">
    <property type="entry name" value="KRUEPPEL-LIKE TRANSCRIPTION FACTOR"/>
    <property type="match status" value="1"/>
</dbReference>
<dbReference type="FunFam" id="3.30.160.60:FF:002343">
    <property type="entry name" value="Zinc finger protein 33A"/>
    <property type="match status" value="1"/>
</dbReference>
<dbReference type="FunFam" id="3.30.160.60:FF:000072">
    <property type="entry name" value="zinc finger protein 143 isoform X1"/>
    <property type="match status" value="1"/>
</dbReference>
<dbReference type="InterPro" id="IPR013087">
    <property type="entry name" value="Znf_C2H2_type"/>
</dbReference>
<dbReference type="SUPFAM" id="SSF57667">
    <property type="entry name" value="beta-beta-alpha zinc fingers"/>
    <property type="match status" value="2"/>
</dbReference>
<dbReference type="InterPro" id="IPR036236">
    <property type="entry name" value="Znf_C2H2_sf"/>
</dbReference>
<evidence type="ECO:0000256" key="10">
    <source>
        <dbReference type="SAM" id="MobiDB-lite"/>
    </source>
</evidence>
<evidence type="ECO:0000313" key="12">
    <source>
        <dbReference type="Ensembl" id="ENSNMLP00000023236.1"/>
    </source>
</evidence>
<dbReference type="Gene3D" id="3.30.160.60">
    <property type="entry name" value="Classic Zinc Finger"/>
    <property type="match status" value="4"/>
</dbReference>
<dbReference type="Ensembl" id="ENSNMLT00000026005.1">
    <property type="protein sequence ID" value="ENSNMLP00000023236.1"/>
    <property type="gene ID" value="ENSNMLG00000014972.1"/>
</dbReference>
<evidence type="ECO:0000313" key="13">
    <source>
        <dbReference type="Proteomes" id="UP000694523"/>
    </source>
</evidence>
<keyword evidence="13" id="KW-1185">Reference proteome</keyword>
<dbReference type="PANTHER" id="PTHR23235:SF142">
    <property type="entry name" value="ZINC FINGER PROTEIN 384"/>
    <property type="match status" value="1"/>
</dbReference>
<accession>A0A8C6WQ29</accession>
<dbReference type="Proteomes" id="UP000694523">
    <property type="component" value="Unplaced"/>
</dbReference>
<dbReference type="PROSITE" id="PS00028">
    <property type="entry name" value="ZINC_FINGER_C2H2_1"/>
    <property type="match status" value="3"/>
</dbReference>
<comment type="similarity">
    <text evidence="2">Belongs to the krueppel C2H2-type zinc-finger protein family.</text>
</comment>
<reference evidence="12" key="1">
    <citation type="submission" date="2025-08" db="UniProtKB">
        <authorList>
            <consortium name="Ensembl"/>
        </authorList>
    </citation>
    <scope>IDENTIFICATION</scope>
</reference>
<comment type="subcellular location">
    <subcellularLocation>
        <location evidence="1">Nucleus</location>
    </subcellularLocation>
</comment>
<evidence type="ECO:0000256" key="6">
    <source>
        <dbReference type="ARBA" id="ARBA00022833"/>
    </source>
</evidence>
<evidence type="ECO:0000256" key="9">
    <source>
        <dbReference type="PROSITE-ProRule" id="PRU00042"/>
    </source>
</evidence>
<keyword evidence="3" id="KW-0479">Metal-binding</keyword>
<feature type="compositionally biased region" description="Polar residues" evidence="10">
    <location>
        <begin position="1"/>
        <end position="25"/>
    </location>
</feature>
<evidence type="ECO:0000256" key="3">
    <source>
        <dbReference type="ARBA" id="ARBA00022723"/>
    </source>
</evidence>
<keyword evidence="8" id="KW-0539">Nucleus</keyword>
<keyword evidence="4" id="KW-0677">Repeat</keyword>
<dbReference type="GO" id="GO:0000981">
    <property type="term" value="F:DNA-binding transcription factor activity, RNA polymerase II-specific"/>
    <property type="evidence" value="ECO:0007669"/>
    <property type="project" value="TreeGrafter"/>
</dbReference>
<evidence type="ECO:0000256" key="7">
    <source>
        <dbReference type="ARBA" id="ARBA00023125"/>
    </source>
</evidence>
<organism evidence="12 13">
    <name type="scientific">Neogobius melanostomus</name>
    <name type="common">round goby</name>
    <dbReference type="NCBI Taxonomy" id="47308"/>
    <lineage>
        <taxon>Eukaryota</taxon>
        <taxon>Metazoa</taxon>
        <taxon>Chordata</taxon>
        <taxon>Craniata</taxon>
        <taxon>Vertebrata</taxon>
        <taxon>Euteleostomi</taxon>
        <taxon>Actinopterygii</taxon>
        <taxon>Neopterygii</taxon>
        <taxon>Teleostei</taxon>
        <taxon>Neoteleostei</taxon>
        <taxon>Acanthomorphata</taxon>
        <taxon>Gobiaria</taxon>
        <taxon>Gobiiformes</taxon>
        <taxon>Gobioidei</taxon>
        <taxon>Gobiidae</taxon>
        <taxon>Benthophilinae</taxon>
        <taxon>Neogobiini</taxon>
        <taxon>Neogobius</taxon>
    </lineage>
</organism>
<feature type="domain" description="C2H2-type" evidence="11">
    <location>
        <begin position="93"/>
        <end position="120"/>
    </location>
</feature>
<dbReference type="FunFam" id="3.30.160.60:FF:001954">
    <property type="entry name" value="Zinc finger protein 787"/>
    <property type="match status" value="1"/>
</dbReference>
<protein>
    <recommendedName>
        <fullName evidence="11">C2H2-type domain-containing protein</fullName>
    </recommendedName>
</protein>
<evidence type="ECO:0000256" key="5">
    <source>
        <dbReference type="ARBA" id="ARBA00022771"/>
    </source>
</evidence>
<evidence type="ECO:0000256" key="2">
    <source>
        <dbReference type="ARBA" id="ARBA00006991"/>
    </source>
</evidence>